<proteinExistence type="inferred from homology"/>
<dbReference type="InterPro" id="IPR008254">
    <property type="entry name" value="Flavodoxin/NO_synth"/>
</dbReference>
<dbReference type="AlphaFoldDB" id="F6DN05"/>
<dbReference type="EMBL" id="CP002780">
    <property type="protein sequence ID" value="AEG59463.1"/>
    <property type="molecule type" value="Genomic_DNA"/>
</dbReference>
<dbReference type="GO" id="GO:0010181">
    <property type="term" value="F:FMN binding"/>
    <property type="evidence" value="ECO:0007669"/>
    <property type="project" value="InterPro"/>
</dbReference>
<dbReference type="InterPro" id="IPR016440">
    <property type="entry name" value="Rubredoxin-O_OxRdtase"/>
</dbReference>
<dbReference type="HOGENOM" id="CLU_017490_0_0_9"/>
<dbReference type="GO" id="GO:0046872">
    <property type="term" value="F:metal ion binding"/>
    <property type="evidence" value="ECO:0007669"/>
    <property type="project" value="InterPro"/>
</dbReference>
<keyword evidence="4" id="KW-1185">Reference proteome</keyword>
<dbReference type="OrthoDB" id="9807946at2"/>
<dbReference type="STRING" id="696281.Desru_1188"/>
<dbReference type="InterPro" id="IPR036866">
    <property type="entry name" value="RibonucZ/Hydroxyglut_hydro"/>
</dbReference>
<dbReference type="PANTHER" id="PTHR43717:SF1">
    <property type="entry name" value="ANAEROBIC NITRIC OXIDE REDUCTASE FLAVORUBREDOXIN"/>
    <property type="match status" value="1"/>
</dbReference>
<gene>
    <name evidence="3" type="ordered locus">Desru_1188</name>
</gene>
<dbReference type="CDD" id="cd07709">
    <property type="entry name" value="flavodiiron_proteins_MBL-fold"/>
    <property type="match status" value="1"/>
</dbReference>
<dbReference type="SUPFAM" id="SSF56281">
    <property type="entry name" value="Metallo-hydrolase/oxidoreductase"/>
    <property type="match status" value="1"/>
</dbReference>
<dbReference type="InterPro" id="IPR001279">
    <property type="entry name" value="Metallo-B-lactamas"/>
</dbReference>
<dbReference type="eggNOG" id="COG0426">
    <property type="taxonomic scope" value="Bacteria"/>
</dbReference>
<dbReference type="PIRSF" id="PIRSF005243">
    <property type="entry name" value="ROO"/>
    <property type="match status" value="1"/>
</dbReference>
<evidence type="ECO:0000259" key="2">
    <source>
        <dbReference type="PROSITE" id="PS50902"/>
    </source>
</evidence>
<dbReference type="Pfam" id="PF00258">
    <property type="entry name" value="Flavodoxin_1"/>
    <property type="match status" value="1"/>
</dbReference>
<dbReference type="SUPFAM" id="SSF52218">
    <property type="entry name" value="Flavoproteins"/>
    <property type="match status" value="1"/>
</dbReference>
<evidence type="ECO:0000313" key="3">
    <source>
        <dbReference type="EMBL" id="AEG59463.1"/>
    </source>
</evidence>
<accession>F6DN05</accession>
<evidence type="ECO:0000313" key="4">
    <source>
        <dbReference type="Proteomes" id="UP000009234"/>
    </source>
</evidence>
<dbReference type="PANTHER" id="PTHR43717">
    <property type="entry name" value="ANAEROBIC NITRIC OXIDE REDUCTASE FLAVORUBREDOXIN"/>
    <property type="match status" value="1"/>
</dbReference>
<dbReference type="KEGG" id="dru:Desru_1188"/>
<protein>
    <submittedName>
        <fullName evidence="3">Flavodoxin/nitric oxide synthase</fullName>
    </submittedName>
</protein>
<dbReference type="GO" id="GO:0009055">
    <property type="term" value="F:electron transfer activity"/>
    <property type="evidence" value="ECO:0007669"/>
    <property type="project" value="InterPro"/>
</dbReference>
<reference evidence="4" key="1">
    <citation type="submission" date="2011-05" db="EMBL/GenBank/DDBJ databases">
        <title>Complete sequence of Desulfotomaculum ruminis DSM 2154.</title>
        <authorList>
            <person name="Lucas S."/>
            <person name="Copeland A."/>
            <person name="Lapidus A."/>
            <person name="Cheng J.-F."/>
            <person name="Goodwin L."/>
            <person name="Pitluck S."/>
            <person name="Lu M."/>
            <person name="Detter J.C."/>
            <person name="Han C."/>
            <person name="Tapia R."/>
            <person name="Land M."/>
            <person name="Hauser L."/>
            <person name="Kyrpides N."/>
            <person name="Ivanova N."/>
            <person name="Mikhailova N."/>
            <person name="Pagani I."/>
            <person name="Stams A.J.M."/>
            <person name="Plugge C.M."/>
            <person name="Muyzer G."/>
            <person name="Kuever J."/>
            <person name="Parshina S.N."/>
            <person name="Ivanova A.E."/>
            <person name="Nazina T.N."/>
            <person name="Brambilla E."/>
            <person name="Spring S."/>
            <person name="Klenk H.-P."/>
            <person name="Woyke T."/>
        </authorList>
    </citation>
    <scope>NUCLEOTIDE SEQUENCE [LARGE SCALE GENOMIC DNA]</scope>
    <source>
        <strain evidence="4">ATCC 23193 / DSM 2154 / NCIB 8452 / DL</strain>
    </source>
</reference>
<dbReference type="PROSITE" id="PS50902">
    <property type="entry name" value="FLAVODOXIN_LIKE"/>
    <property type="match status" value="1"/>
</dbReference>
<reference evidence="3 4" key="2">
    <citation type="journal article" date="2012" name="Stand. Genomic Sci.">
        <title>Complete genome sequence of the sulfate-reducing firmicute Desulfotomaculum ruminis type strain (DL(T)).</title>
        <authorList>
            <person name="Spring S."/>
            <person name="Visser M."/>
            <person name="Lu M."/>
            <person name="Copeland A."/>
            <person name="Lapidus A."/>
            <person name="Lucas S."/>
            <person name="Cheng J.F."/>
            <person name="Han C."/>
            <person name="Tapia R."/>
            <person name="Goodwin L.A."/>
            <person name="Pitluck S."/>
            <person name="Ivanova N."/>
            <person name="Land M."/>
            <person name="Hauser L."/>
            <person name="Larimer F."/>
            <person name="Rohde M."/>
            <person name="Goker M."/>
            <person name="Detter J.C."/>
            <person name="Kyrpides N.C."/>
            <person name="Woyke T."/>
            <person name="Schaap P.J."/>
            <person name="Plugge C.M."/>
            <person name="Muyzer G."/>
            <person name="Kuever J."/>
            <person name="Pereira I.A."/>
            <person name="Parshina S.N."/>
            <person name="Bernier-Latmani R."/>
            <person name="Stams A.J."/>
            <person name="Klenk H.P."/>
        </authorList>
    </citation>
    <scope>NUCLEOTIDE SEQUENCE [LARGE SCALE GENOMIC DNA]</scope>
    <source>
        <strain evidence="4">ATCC 23193 / DSM 2154 / NCIB 8452 / DL</strain>
    </source>
</reference>
<dbReference type="InterPro" id="IPR029039">
    <property type="entry name" value="Flavoprotein-like_sf"/>
</dbReference>
<sequence>MLSAVEILSNIYWVGAVDWNIRYFHGPAFSTHQGTTYNAYLIKDEKTALVDTVYQPFTQDLIKNIEEVSSLSSIDYIVVNHIESDHSGAFPEIMRLAPQAQVYCTQKAAEGLNKLYGGNWEFNIIKTGDEISLGGKTLRFIEAPMLHWPDSMFTYCPEASLLLPNDAFGQHIASSSRFDDGVDLPQLMDEAAKYYANILYPFSALVARKLNELSGLEIKMIAPSHGVIWRSHPDKIVEAYSRWSGGKSKPKAVVVYDTMWGSTEKMALTLLDTLMEQGVEAKLVKMSISDRNDVIKEILDAKALLVGSPTFNRDFLPSLSAFLDDVKGLKPKSKIGAAFGSFGWGGGALKGIEEKLQEAGVELIQPGIGVKWAPTEEELTSCRELAMKVAERLNRE</sequence>
<dbReference type="Gene3D" id="3.60.15.10">
    <property type="entry name" value="Ribonuclease Z/Hydroxyacylglutathione hydrolase-like"/>
    <property type="match status" value="1"/>
</dbReference>
<feature type="domain" description="Flavodoxin-like" evidence="2">
    <location>
        <begin position="252"/>
        <end position="390"/>
    </location>
</feature>
<dbReference type="SMART" id="SM00849">
    <property type="entry name" value="Lactamase_B"/>
    <property type="match status" value="1"/>
</dbReference>
<comment type="similarity">
    <text evidence="1">In the N-terminal section; belongs to the zinc metallo-hydrolase group 3 family.</text>
</comment>
<name>F6DN05_DESRL</name>
<dbReference type="RefSeq" id="WP_013841234.1">
    <property type="nucleotide sequence ID" value="NC_015589.1"/>
</dbReference>
<dbReference type="GO" id="GO:0016651">
    <property type="term" value="F:oxidoreductase activity, acting on NAD(P)H"/>
    <property type="evidence" value="ECO:0007669"/>
    <property type="project" value="UniProtKB-ARBA"/>
</dbReference>
<organism evidence="3 4">
    <name type="scientific">Desulforamulus ruminis (strain ATCC 23193 / DSM 2154 / NCIMB 8452 / DL)</name>
    <name type="common">Desulfotomaculum ruminis</name>
    <dbReference type="NCBI Taxonomy" id="696281"/>
    <lineage>
        <taxon>Bacteria</taxon>
        <taxon>Bacillati</taxon>
        <taxon>Bacillota</taxon>
        <taxon>Clostridia</taxon>
        <taxon>Eubacteriales</taxon>
        <taxon>Peptococcaceae</taxon>
        <taxon>Desulforamulus</taxon>
    </lineage>
</organism>
<dbReference type="Gene3D" id="3.40.50.360">
    <property type="match status" value="1"/>
</dbReference>
<dbReference type="InterPro" id="IPR045761">
    <property type="entry name" value="ODP_dom"/>
</dbReference>
<evidence type="ECO:0000256" key="1">
    <source>
        <dbReference type="ARBA" id="ARBA00007121"/>
    </source>
</evidence>
<dbReference type="Pfam" id="PF19583">
    <property type="entry name" value="ODP"/>
    <property type="match status" value="1"/>
</dbReference>
<dbReference type="Proteomes" id="UP000009234">
    <property type="component" value="Chromosome"/>
</dbReference>